<evidence type="ECO:0000313" key="2">
    <source>
        <dbReference type="EMBL" id="KAF8894933.1"/>
    </source>
</evidence>
<feature type="region of interest" description="Disordered" evidence="1">
    <location>
        <begin position="530"/>
        <end position="572"/>
    </location>
</feature>
<feature type="region of interest" description="Disordered" evidence="1">
    <location>
        <begin position="1"/>
        <end position="87"/>
    </location>
</feature>
<feature type="region of interest" description="Disordered" evidence="1">
    <location>
        <begin position="332"/>
        <end position="357"/>
    </location>
</feature>
<evidence type="ECO:0000313" key="3">
    <source>
        <dbReference type="Proteomes" id="UP000724874"/>
    </source>
</evidence>
<feature type="compositionally biased region" description="Polar residues" evidence="1">
    <location>
        <begin position="339"/>
        <end position="357"/>
    </location>
</feature>
<sequence>MWSTSHLHGPRRSHDQSHNEVKTSRSSSPDDGIEPRRRTSSDATPRQTPASTRFLNTVSDQDANRTVLPSTSTFSSDRSEGFSSSKRLGFLADKLTSSLSGTAKETNSSLKSSLHPSQLLHPHSHSRTESNPSPSPSPTPALIASSNMASSSKPHTSPSKPSYGRTYDSKLVSREMHRLGNLVPSALAPQLSTAPSVASMALPPPGGMSQASASSTSTSDPWGALHVHVLPLFNGEPLRIPIEDLNILVKRHIQIVVANSPSRAIATLENDASELIAAGMVTLNAKLTGIDDEKLVARVVEIWGFFWDQVLTYLEGVLLPLQTDPLLSSLYRTPKSHRTTSPTRQSGSKAPLSSTSSNLSTYHIDVRSVALKSFRDRVILPPYQRLYARLSLANRQDNFQETSSYQQPRLQQMLLVLSSQSRHLPTTFSLTTPAPQPTAGEAAIRDLLRLVRSPRPQSELRGQKFKNTPGFQNTFLSGGLPRDRRGRVAYKGKDLPGEEDIYGEDTPRLGPAGYVVDIEREREREFLEALRSPDIEPAGPRVTSGGWGLGAGDVENGKLTEEEEDDEPLDWDQAQAVVERMVGMNPHPETRRK</sequence>
<feature type="compositionally biased region" description="Low complexity" evidence="1">
    <location>
        <begin position="108"/>
        <end position="121"/>
    </location>
</feature>
<feature type="region of interest" description="Disordered" evidence="1">
    <location>
        <begin position="102"/>
        <end position="166"/>
    </location>
</feature>
<feature type="compositionally biased region" description="Acidic residues" evidence="1">
    <location>
        <begin position="561"/>
        <end position="570"/>
    </location>
</feature>
<proteinExistence type="predicted"/>
<feature type="compositionally biased region" description="Low complexity" evidence="1">
    <location>
        <begin position="72"/>
        <end position="85"/>
    </location>
</feature>
<dbReference type="PANTHER" id="PTHR32428">
    <property type="entry name" value="TARGET OF RAPAMYCIN COMPLEX 2 SUBUNIT BIT61-RELATED"/>
    <property type="match status" value="1"/>
</dbReference>
<organism evidence="2 3">
    <name type="scientific">Gymnopilus junonius</name>
    <name type="common">Spectacular rustgill mushroom</name>
    <name type="synonym">Gymnopilus spectabilis subsp. junonius</name>
    <dbReference type="NCBI Taxonomy" id="109634"/>
    <lineage>
        <taxon>Eukaryota</taxon>
        <taxon>Fungi</taxon>
        <taxon>Dikarya</taxon>
        <taxon>Basidiomycota</taxon>
        <taxon>Agaricomycotina</taxon>
        <taxon>Agaricomycetes</taxon>
        <taxon>Agaricomycetidae</taxon>
        <taxon>Agaricales</taxon>
        <taxon>Agaricineae</taxon>
        <taxon>Hymenogastraceae</taxon>
        <taxon>Gymnopilus</taxon>
    </lineage>
</organism>
<feature type="compositionally biased region" description="Polar residues" evidence="1">
    <location>
        <begin position="465"/>
        <end position="476"/>
    </location>
</feature>
<reference evidence="2" key="1">
    <citation type="submission" date="2020-11" db="EMBL/GenBank/DDBJ databases">
        <authorList>
            <consortium name="DOE Joint Genome Institute"/>
            <person name="Ahrendt S."/>
            <person name="Riley R."/>
            <person name="Andreopoulos W."/>
            <person name="LaButti K."/>
            <person name="Pangilinan J."/>
            <person name="Ruiz-duenas F.J."/>
            <person name="Barrasa J.M."/>
            <person name="Sanchez-Garcia M."/>
            <person name="Camarero S."/>
            <person name="Miyauchi S."/>
            <person name="Serrano A."/>
            <person name="Linde D."/>
            <person name="Babiker R."/>
            <person name="Drula E."/>
            <person name="Ayuso-Fernandez I."/>
            <person name="Pacheco R."/>
            <person name="Padilla G."/>
            <person name="Ferreira P."/>
            <person name="Barriuso J."/>
            <person name="Kellner H."/>
            <person name="Castanera R."/>
            <person name="Alfaro M."/>
            <person name="Ramirez L."/>
            <person name="Pisabarro A.G."/>
            <person name="Kuo A."/>
            <person name="Tritt A."/>
            <person name="Lipzen A."/>
            <person name="He G."/>
            <person name="Yan M."/>
            <person name="Ng V."/>
            <person name="Cullen D."/>
            <person name="Martin F."/>
            <person name="Rosso M.-N."/>
            <person name="Henrissat B."/>
            <person name="Hibbett D."/>
            <person name="Martinez A.T."/>
            <person name="Grigoriev I.V."/>
        </authorList>
    </citation>
    <scope>NUCLEOTIDE SEQUENCE</scope>
    <source>
        <strain evidence="2">AH 44721</strain>
    </source>
</reference>
<dbReference type="InterPro" id="IPR013745">
    <property type="entry name" value="Bit61/PRR5"/>
</dbReference>
<evidence type="ECO:0000256" key="1">
    <source>
        <dbReference type="SAM" id="MobiDB-lite"/>
    </source>
</evidence>
<keyword evidence="3" id="KW-1185">Reference proteome</keyword>
<feature type="compositionally biased region" description="Low complexity" evidence="1">
    <location>
        <begin position="140"/>
        <end position="162"/>
    </location>
</feature>
<accession>A0A9P5NIA6</accession>
<dbReference type="EMBL" id="JADNYJ010000063">
    <property type="protein sequence ID" value="KAF8894933.1"/>
    <property type="molecule type" value="Genomic_DNA"/>
</dbReference>
<dbReference type="OrthoDB" id="2290221at2759"/>
<gene>
    <name evidence="2" type="ORF">CPB84DRAFT_1782688</name>
</gene>
<feature type="compositionally biased region" description="Basic and acidic residues" evidence="1">
    <location>
        <begin position="12"/>
        <end position="23"/>
    </location>
</feature>
<comment type="caution">
    <text evidence="2">The sequence shown here is derived from an EMBL/GenBank/DDBJ whole genome shotgun (WGS) entry which is preliminary data.</text>
</comment>
<feature type="compositionally biased region" description="Polar residues" evidence="1">
    <location>
        <begin position="41"/>
        <end position="61"/>
    </location>
</feature>
<protein>
    <submittedName>
        <fullName evidence="2">HbrB-like-domain-containing protein</fullName>
    </submittedName>
</protein>
<dbReference type="GO" id="GO:0031932">
    <property type="term" value="C:TORC2 complex"/>
    <property type="evidence" value="ECO:0007669"/>
    <property type="project" value="TreeGrafter"/>
</dbReference>
<dbReference type="Proteomes" id="UP000724874">
    <property type="component" value="Unassembled WGS sequence"/>
</dbReference>
<dbReference type="Pfam" id="PF08539">
    <property type="entry name" value="HbrB"/>
    <property type="match status" value="1"/>
</dbReference>
<feature type="region of interest" description="Disordered" evidence="1">
    <location>
        <begin position="456"/>
        <end position="483"/>
    </location>
</feature>
<dbReference type="PANTHER" id="PTHR32428:SF2">
    <property type="entry name" value="TARGET OF RAPAMYCIN COMPLEX 2 SUBUNIT BIT61-RELATED"/>
    <property type="match status" value="1"/>
</dbReference>
<name>A0A9P5NIA6_GYMJU</name>
<dbReference type="GO" id="GO:0038203">
    <property type="term" value="P:TORC2 signaling"/>
    <property type="evidence" value="ECO:0007669"/>
    <property type="project" value="TreeGrafter"/>
</dbReference>
<dbReference type="AlphaFoldDB" id="A0A9P5NIA6"/>
<feature type="region of interest" description="Disordered" evidence="1">
    <location>
        <begin position="198"/>
        <end position="217"/>
    </location>
</feature>